<dbReference type="InParanoid" id="A0A7J8EEV0"/>
<evidence type="ECO:0000256" key="1">
    <source>
        <dbReference type="SAM" id="MobiDB-lite"/>
    </source>
</evidence>
<evidence type="ECO:0000313" key="4">
    <source>
        <dbReference type="Proteomes" id="UP000550707"/>
    </source>
</evidence>
<organism evidence="3 4">
    <name type="scientific">Molossus molossus</name>
    <name type="common">Pallas' mastiff bat</name>
    <name type="synonym">Vespertilio molossus</name>
    <dbReference type="NCBI Taxonomy" id="27622"/>
    <lineage>
        <taxon>Eukaryota</taxon>
        <taxon>Metazoa</taxon>
        <taxon>Chordata</taxon>
        <taxon>Craniata</taxon>
        <taxon>Vertebrata</taxon>
        <taxon>Euteleostomi</taxon>
        <taxon>Mammalia</taxon>
        <taxon>Eutheria</taxon>
        <taxon>Laurasiatheria</taxon>
        <taxon>Chiroptera</taxon>
        <taxon>Yangochiroptera</taxon>
        <taxon>Molossidae</taxon>
        <taxon>Molossus</taxon>
    </lineage>
</organism>
<evidence type="ECO:0000313" key="3">
    <source>
        <dbReference type="EMBL" id="KAF6433841.1"/>
    </source>
</evidence>
<dbReference type="AlphaFoldDB" id="A0A7J8EEV0"/>
<feature type="transmembrane region" description="Helical" evidence="2">
    <location>
        <begin position="202"/>
        <end position="220"/>
    </location>
</feature>
<feature type="compositionally biased region" description="Polar residues" evidence="1">
    <location>
        <begin position="84"/>
        <end position="113"/>
    </location>
</feature>
<comment type="caution">
    <text evidence="3">The sequence shown here is derived from an EMBL/GenBank/DDBJ whole genome shotgun (WGS) entry which is preliminary data.</text>
</comment>
<name>A0A7J8EEV0_MOLMO</name>
<accession>A0A7J8EEV0</accession>
<feature type="compositionally biased region" description="Polar residues" evidence="1">
    <location>
        <begin position="52"/>
        <end position="73"/>
    </location>
</feature>
<dbReference type="Proteomes" id="UP000550707">
    <property type="component" value="Unassembled WGS sequence"/>
</dbReference>
<sequence>MFTSVGQVSHIMEGQSRPEVSEATWGSGDPGPVDGQGGIPSPKLPRIPGCQIRSSPRWTGSSKFSTATWSTVMLNGPGRMTWSPRRQSPGHQPRRQSQLSSVPGSPMQGQTRRGVQFQRPCHLQQPLQLRLWSRGRPGQPLPTWLRPPHPWMKNPPLNLPWFLPQGKSGLRTIHQGQLQSCLLQGLNLTPQKHLLYPHSLTFFFYFPFSYVFISPVAGFGF</sequence>
<evidence type="ECO:0000256" key="2">
    <source>
        <dbReference type="SAM" id="Phobius"/>
    </source>
</evidence>
<keyword evidence="2" id="KW-1133">Transmembrane helix</keyword>
<keyword evidence="2" id="KW-0472">Membrane</keyword>
<proteinExistence type="predicted"/>
<keyword evidence="4" id="KW-1185">Reference proteome</keyword>
<feature type="region of interest" description="Disordered" evidence="1">
    <location>
        <begin position="1"/>
        <end position="115"/>
    </location>
</feature>
<gene>
    <name evidence="3" type="ORF">HJG59_008893</name>
</gene>
<protein>
    <submittedName>
        <fullName evidence="3">Uncharacterized protein</fullName>
    </submittedName>
</protein>
<reference evidence="3 4" key="1">
    <citation type="journal article" date="2020" name="Nature">
        <title>Six reference-quality genomes reveal evolution of bat adaptations.</title>
        <authorList>
            <person name="Jebb D."/>
            <person name="Huang Z."/>
            <person name="Pippel M."/>
            <person name="Hughes G.M."/>
            <person name="Lavrichenko K."/>
            <person name="Devanna P."/>
            <person name="Winkler S."/>
            <person name="Jermiin L.S."/>
            <person name="Skirmuntt E.C."/>
            <person name="Katzourakis A."/>
            <person name="Burkitt-Gray L."/>
            <person name="Ray D.A."/>
            <person name="Sullivan K.A.M."/>
            <person name="Roscito J.G."/>
            <person name="Kirilenko B.M."/>
            <person name="Davalos L.M."/>
            <person name="Corthals A.P."/>
            <person name="Power M.L."/>
            <person name="Jones G."/>
            <person name="Ransome R.D."/>
            <person name="Dechmann D.K.N."/>
            <person name="Locatelli A.G."/>
            <person name="Puechmaille S.J."/>
            <person name="Fedrigo O."/>
            <person name="Jarvis E.D."/>
            <person name="Hiller M."/>
            <person name="Vernes S.C."/>
            <person name="Myers E.W."/>
            <person name="Teeling E.C."/>
        </authorList>
    </citation>
    <scope>NUCLEOTIDE SEQUENCE [LARGE SCALE GENOMIC DNA]</scope>
    <source>
        <strain evidence="3">MMolMol1</strain>
        <tissue evidence="3">Muscle</tissue>
    </source>
</reference>
<keyword evidence="2" id="KW-0812">Transmembrane</keyword>
<dbReference type="EMBL" id="JACASF010000014">
    <property type="protein sequence ID" value="KAF6433841.1"/>
    <property type="molecule type" value="Genomic_DNA"/>
</dbReference>